<evidence type="ECO:0000313" key="3">
    <source>
        <dbReference type="Proteomes" id="UP000807716"/>
    </source>
</evidence>
<dbReference type="AlphaFoldDB" id="A0A9P6TUA5"/>
<proteinExistence type="predicted"/>
<feature type="non-terminal residue" evidence="2">
    <location>
        <position position="99"/>
    </location>
</feature>
<protein>
    <submittedName>
        <fullName evidence="2">Uncharacterized protein</fullName>
    </submittedName>
</protein>
<feature type="region of interest" description="Disordered" evidence="1">
    <location>
        <begin position="20"/>
        <end position="85"/>
    </location>
</feature>
<name>A0A9P6TUA5_9FUNG</name>
<comment type="caution">
    <text evidence="2">The sequence shown here is derived from an EMBL/GenBank/DDBJ whole genome shotgun (WGS) entry which is preliminary data.</text>
</comment>
<organism evidence="2 3">
    <name type="scientific">Actinomortierella ambigua</name>
    <dbReference type="NCBI Taxonomy" id="1343610"/>
    <lineage>
        <taxon>Eukaryota</taxon>
        <taxon>Fungi</taxon>
        <taxon>Fungi incertae sedis</taxon>
        <taxon>Mucoromycota</taxon>
        <taxon>Mortierellomycotina</taxon>
        <taxon>Mortierellomycetes</taxon>
        <taxon>Mortierellales</taxon>
        <taxon>Mortierellaceae</taxon>
        <taxon>Actinomortierella</taxon>
    </lineage>
</organism>
<dbReference type="Proteomes" id="UP000807716">
    <property type="component" value="Unassembled WGS sequence"/>
</dbReference>
<feature type="compositionally biased region" description="Gly residues" evidence="1">
    <location>
        <begin position="47"/>
        <end position="58"/>
    </location>
</feature>
<gene>
    <name evidence="2" type="ORF">DFQ27_002870</name>
</gene>
<evidence type="ECO:0000256" key="1">
    <source>
        <dbReference type="SAM" id="MobiDB-lite"/>
    </source>
</evidence>
<keyword evidence="3" id="KW-1185">Reference proteome</keyword>
<feature type="compositionally biased region" description="Low complexity" evidence="1">
    <location>
        <begin position="66"/>
        <end position="79"/>
    </location>
</feature>
<sequence>MSPTVVWIAEHYFSRLFRRAKEDQDRSVTRSGKNVHGDRNDDDDMDGGCGDNCGNGGDSDGDVVTGRESGGSSSSSRTSMLTYPSKYLRKTLEANEIAR</sequence>
<reference evidence="2" key="1">
    <citation type="journal article" date="2020" name="Fungal Divers.">
        <title>Resolving the Mortierellaceae phylogeny through synthesis of multi-gene phylogenetics and phylogenomics.</title>
        <authorList>
            <person name="Vandepol N."/>
            <person name="Liber J."/>
            <person name="Desiro A."/>
            <person name="Na H."/>
            <person name="Kennedy M."/>
            <person name="Barry K."/>
            <person name="Grigoriev I.V."/>
            <person name="Miller A.N."/>
            <person name="O'Donnell K."/>
            <person name="Stajich J.E."/>
            <person name="Bonito G."/>
        </authorList>
    </citation>
    <scope>NUCLEOTIDE SEQUENCE</scope>
    <source>
        <strain evidence="2">BC1065</strain>
    </source>
</reference>
<dbReference type="EMBL" id="JAAAJB010002101">
    <property type="protein sequence ID" value="KAG0246762.1"/>
    <property type="molecule type" value="Genomic_DNA"/>
</dbReference>
<evidence type="ECO:0000313" key="2">
    <source>
        <dbReference type="EMBL" id="KAG0246762.1"/>
    </source>
</evidence>
<accession>A0A9P6TUA5</accession>